<dbReference type="PANTHER" id="PTHR33515:SF1">
    <property type="entry name" value="RIBOSOME-BINDING FACTOR A, CHLOROPLASTIC-RELATED"/>
    <property type="match status" value="1"/>
</dbReference>
<dbReference type="Gene3D" id="3.30.300.20">
    <property type="match status" value="1"/>
</dbReference>
<evidence type="ECO:0000313" key="4">
    <source>
        <dbReference type="Proteomes" id="UP001595444"/>
    </source>
</evidence>
<evidence type="ECO:0000256" key="1">
    <source>
        <dbReference type="ARBA" id="ARBA00022517"/>
    </source>
</evidence>
<organism evidence="3 4">
    <name type="scientific">Kordiimonas pumila</name>
    <dbReference type="NCBI Taxonomy" id="2161677"/>
    <lineage>
        <taxon>Bacteria</taxon>
        <taxon>Pseudomonadati</taxon>
        <taxon>Pseudomonadota</taxon>
        <taxon>Alphaproteobacteria</taxon>
        <taxon>Kordiimonadales</taxon>
        <taxon>Kordiimonadaceae</taxon>
        <taxon>Kordiimonas</taxon>
    </lineage>
</organism>
<dbReference type="InterPro" id="IPR020053">
    <property type="entry name" value="Ribosome-bd_factorA_CS"/>
</dbReference>
<dbReference type="HAMAP" id="MF_00003">
    <property type="entry name" value="RbfA"/>
    <property type="match status" value="1"/>
</dbReference>
<comment type="subunit">
    <text evidence="2">Monomer. Binds 30S ribosomal subunits, but not 50S ribosomal subunits or 70S ribosomes.</text>
</comment>
<accession>A0ABV7D0S2</accession>
<comment type="function">
    <text evidence="2">One of several proteins that assist in the late maturation steps of the functional core of the 30S ribosomal subunit. Associates with free 30S ribosomal subunits (but not with 30S subunits that are part of 70S ribosomes or polysomes). Required for efficient processing of 16S rRNA. May interact with the 5'-terminal helix region of 16S rRNA.</text>
</comment>
<sequence length="138" mass="15257">MSKARHNTSGAPSTRILRVGENVRHAIAMILARGDVQDPLLEKASITVSEARISPDLRNATIFVMPLGGDPSGETVKALNKHSAFIRGAMSRVVHMKYMPSLRFILDESFDEASHIDALLRDPKVARDLEHDEDEAQE</sequence>
<dbReference type="InterPro" id="IPR000238">
    <property type="entry name" value="RbfA"/>
</dbReference>
<keyword evidence="2" id="KW-0963">Cytoplasm</keyword>
<comment type="similarity">
    <text evidence="2">Belongs to the RbfA family.</text>
</comment>
<keyword evidence="1 2" id="KW-0690">Ribosome biogenesis</keyword>
<reference evidence="4" key="1">
    <citation type="journal article" date="2019" name="Int. J. Syst. Evol. Microbiol.">
        <title>The Global Catalogue of Microorganisms (GCM) 10K type strain sequencing project: providing services to taxonomists for standard genome sequencing and annotation.</title>
        <authorList>
            <consortium name="The Broad Institute Genomics Platform"/>
            <consortium name="The Broad Institute Genome Sequencing Center for Infectious Disease"/>
            <person name="Wu L."/>
            <person name="Ma J."/>
        </authorList>
    </citation>
    <scope>NUCLEOTIDE SEQUENCE [LARGE SCALE GENOMIC DNA]</scope>
    <source>
        <strain evidence="4">KCTC 62164</strain>
    </source>
</reference>
<comment type="caution">
    <text evidence="3">The sequence shown here is derived from an EMBL/GenBank/DDBJ whole genome shotgun (WGS) entry which is preliminary data.</text>
</comment>
<evidence type="ECO:0000256" key="2">
    <source>
        <dbReference type="HAMAP-Rule" id="MF_00003"/>
    </source>
</evidence>
<evidence type="ECO:0000313" key="3">
    <source>
        <dbReference type="EMBL" id="MFC3050325.1"/>
    </source>
</evidence>
<keyword evidence="4" id="KW-1185">Reference proteome</keyword>
<dbReference type="NCBIfam" id="TIGR00082">
    <property type="entry name" value="rbfA"/>
    <property type="match status" value="1"/>
</dbReference>
<dbReference type="InterPro" id="IPR023799">
    <property type="entry name" value="RbfA_dom_sf"/>
</dbReference>
<dbReference type="PANTHER" id="PTHR33515">
    <property type="entry name" value="RIBOSOME-BINDING FACTOR A, CHLOROPLASTIC-RELATED"/>
    <property type="match status" value="1"/>
</dbReference>
<dbReference type="SUPFAM" id="SSF89919">
    <property type="entry name" value="Ribosome-binding factor A, RbfA"/>
    <property type="match status" value="1"/>
</dbReference>
<proteinExistence type="inferred from homology"/>
<comment type="subcellular location">
    <subcellularLocation>
        <location evidence="2">Cytoplasm</location>
    </subcellularLocation>
</comment>
<dbReference type="PROSITE" id="PS01319">
    <property type="entry name" value="RBFA"/>
    <property type="match status" value="1"/>
</dbReference>
<dbReference type="NCBIfam" id="NF001802">
    <property type="entry name" value="PRK00521.2-5"/>
    <property type="match status" value="1"/>
</dbReference>
<dbReference type="Pfam" id="PF02033">
    <property type="entry name" value="RBFA"/>
    <property type="match status" value="1"/>
</dbReference>
<name>A0ABV7D0S2_9PROT</name>
<protein>
    <recommendedName>
        <fullName evidence="2">Ribosome-binding factor A</fullName>
    </recommendedName>
</protein>
<gene>
    <name evidence="2 3" type="primary">rbfA</name>
    <name evidence="3" type="ORF">ACFOKA_00250</name>
</gene>
<dbReference type="EMBL" id="JBHRSL010000001">
    <property type="protein sequence ID" value="MFC3050325.1"/>
    <property type="molecule type" value="Genomic_DNA"/>
</dbReference>
<dbReference type="Proteomes" id="UP001595444">
    <property type="component" value="Unassembled WGS sequence"/>
</dbReference>
<dbReference type="InterPro" id="IPR015946">
    <property type="entry name" value="KH_dom-like_a/b"/>
</dbReference>
<dbReference type="RefSeq" id="WP_194214723.1">
    <property type="nucleotide sequence ID" value="NZ_CP061205.1"/>
</dbReference>